<evidence type="ECO:0000256" key="1">
    <source>
        <dbReference type="SAM" id="Phobius"/>
    </source>
</evidence>
<feature type="transmembrane region" description="Helical" evidence="1">
    <location>
        <begin position="41"/>
        <end position="61"/>
    </location>
</feature>
<keyword evidence="3" id="KW-1185">Reference proteome</keyword>
<dbReference type="Proteomes" id="UP000291084">
    <property type="component" value="Chromosome 4"/>
</dbReference>
<keyword evidence="1" id="KW-0812">Transmembrane</keyword>
<reference evidence="2 3" key="1">
    <citation type="journal article" date="2015" name="Sci. Rep.">
        <title>The power of single molecule real-time sequencing technology in the de novo assembly of a eukaryotic genome.</title>
        <authorList>
            <person name="Sakai H."/>
            <person name="Naito K."/>
            <person name="Ogiso-Tanaka E."/>
            <person name="Takahashi Y."/>
            <person name="Iseki K."/>
            <person name="Muto C."/>
            <person name="Satou K."/>
            <person name="Teruya K."/>
            <person name="Shiroma A."/>
            <person name="Shimoji M."/>
            <person name="Hirano T."/>
            <person name="Itoh T."/>
            <person name="Kaga A."/>
            <person name="Tomooka N."/>
        </authorList>
    </citation>
    <scope>NUCLEOTIDE SEQUENCE [LARGE SCALE GENOMIC DNA]</scope>
    <source>
        <strain evidence="3">cv. Shumari</strain>
    </source>
</reference>
<protein>
    <submittedName>
        <fullName evidence="2">Uncharacterized protein</fullName>
    </submittedName>
</protein>
<keyword evidence="1" id="KW-1133">Transmembrane helix</keyword>
<feature type="non-terminal residue" evidence="2">
    <location>
        <position position="1"/>
    </location>
</feature>
<accession>A0A0S3RT12</accession>
<evidence type="ECO:0000313" key="3">
    <source>
        <dbReference type="Proteomes" id="UP000291084"/>
    </source>
</evidence>
<sequence>SNSFSYIFFSLLHIIHKHGDYLLSSFSLSILPRCVRMLRNWFFPFCSYFTVFYLLLCYPIYKGTPLLFDMQYIHFIFT</sequence>
<proteinExistence type="predicted"/>
<gene>
    <name evidence="2" type="primary">Vigan.04G093600</name>
    <name evidence="2" type="ORF">VIGAN_04093600</name>
</gene>
<evidence type="ECO:0000313" key="2">
    <source>
        <dbReference type="EMBL" id="BAT83734.1"/>
    </source>
</evidence>
<name>A0A0S3RT12_PHAAN</name>
<dbReference type="AlphaFoldDB" id="A0A0S3RT12"/>
<dbReference type="EMBL" id="AP015037">
    <property type="protein sequence ID" value="BAT83734.1"/>
    <property type="molecule type" value="Genomic_DNA"/>
</dbReference>
<keyword evidence="1" id="KW-0472">Membrane</keyword>
<organism evidence="2 3">
    <name type="scientific">Vigna angularis var. angularis</name>
    <dbReference type="NCBI Taxonomy" id="157739"/>
    <lineage>
        <taxon>Eukaryota</taxon>
        <taxon>Viridiplantae</taxon>
        <taxon>Streptophyta</taxon>
        <taxon>Embryophyta</taxon>
        <taxon>Tracheophyta</taxon>
        <taxon>Spermatophyta</taxon>
        <taxon>Magnoliopsida</taxon>
        <taxon>eudicotyledons</taxon>
        <taxon>Gunneridae</taxon>
        <taxon>Pentapetalae</taxon>
        <taxon>rosids</taxon>
        <taxon>fabids</taxon>
        <taxon>Fabales</taxon>
        <taxon>Fabaceae</taxon>
        <taxon>Papilionoideae</taxon>
        <taxon>50 kb inversion clade</taxon>
        <taxon>NPAAA clade</taxon>
        <taxon>indigoferoid/millettioid clade</taxon>
        <taxon>Phaseoleae</taxon>
        <taxon>Vigna</taxon>
    </lineage>
</organism>